<organism evidence="2 3">
    <name type="scientific">Trichomonas vaginalis (strain ATCC PRA-98 / G3)</name>
    <dbReference type="NCBI Taxonomy" id="412133"/>
    <lineage>
        <taxon>Eukaryota</taxon>
        <taxon>Metamonada</taxon>
        <taxon>Parabasalia</taxon>
        <taxon>Trichomonadida</taxon>
        <taxon>Trichomonadidae</taxon>
        <taxon>Trichomonas</taxon>
    </lineage>
</organism>
<dbReference type="PANTHER" id="PTHR45661">
    <property type="entry name" value="SURFACE ANTIGEN"/>
    <property type="match status" value="1"/>
</dbReference>
<protein>
    <submittedName>
        <fullName evidence="2">Surface antigen BspA-like</fullName>
    </submittedName>
</protein>
<name>A2DSD7_TRIV3</name>
<dbReference type="AlphaFoldDB" id="A2DSD7"/>
<evidence type="ECO:0000313" key="2">
    <source>
        <dbReference type="EMBL" id="EAY16716.1"/>
    </source>
</evidence>
<evidence type="ECO:0000256" key="1">
    <source>
        <dbReference type="SAM" id="Phobius"/>
    </source>
</evidence>
<dbReference type="VEuPathDB" id="TrichDB:TVAGG3_0079620"/>
<reference evidence="2" key="1">
    <citation type="submission" date="2006-10" db="EMBL/GenBank/DDBJ databases">
        <authorList>
            <person name="Amadeo P."/>
            <person name="Zhao Q."/>
            <person name="Wortman J."/>
            <person name="Fraser-Liggett C."/>
            <person name="Carlton J."/>
        </authorList>
    </citation>
    <scope>NUCLEOTIDE SEQUENCE</scope>
    <source>
        <strain evidence="2">G3</strain>
    </source>
</reference>
<keyword evidence="1" id="KW-1133">Transmembrane helix</keyword>
<dbReference type="OrthoDB" id="2013775at2759"/>
<dbReference type="Proteomes" id="UP000001542">
    <property type="component" value="Unassembled WGS sequence"/>
</dbReference>
<dbReference type="EMBL" id="DS113239">
    <property type="protein sequence ID" value="EAY16716.1"/>
    <property type="molecule type" value="Genomic_DNA"/>
</dbReference>
<dbReference type="OMA" id="EYCFANT"/>
<dbReference type="InterPro" id="IPR032675">
    <property type="entry name" value="LRR_dom_sf"/>
</dbReference>
<dbReference type="InterPro" id="IPR026906">
    <property type="entry name" value="LRR_5"/>
</dbReference>
<dbReference type="Pfam" id="PF13306">
    <property type="entry name" value="LRR_5"/>
    <property type="match status" value="2"/>
</dbReference>
<sequence>MFDSCTSLTQIILPLNIIEIGKFSFYNCSNLQTIDIENSSITTLSDYSFANCAKLITIKLPKNLCQIGEYCFANTSLNTLHLPETTRKLCEGAFYHTKLENLEISDCLISKITSYSFAHCNLTSIFLHPSIRSLGISCFEGNKFLKSIDISYTNVVIINSSAFKDCSSLSSISFSIITNFLGDHCFEGTNFTHFETPDSVHHLGMCVFKNCPNLVQADLGSISFDKVPYGFFWNCHKFNSIKLPRHQFFIEPHAFEGTGFTHIRFPNSLLGIGDYAFSHCHNALTIDISNLEFTLTGTHIFEDCPNVETFLYAEEDIYFPDYLLSGCGLSSLVLPANIIGIGFGCFMNCKNLRTVNLLKTSITKIPDYAFFGCNLSTILLPKSVNEIGLYSLGHNTSTTIIYYGHNVPNFGYTDTFGSIFVHFDYPTDLFCGQNVERVRLREIGENGEELPEIVSDFAYSMNYFAIFVLTLFLMFQFKRLYSLNVKRFSRKERERFLKTA</sequence>
<keyword evidence="1" id="KW-0812">Transmembrane</keyword>
<dbReference type="RefSeq" id="XP_001328939.1">
    <property type="nucleotide sequence ID" value="XM_001328904.1"/>
</dbReference>
<reference evidence="2" key="2">
    <citation type="journal article" date="2007" name="Science">
        <title>Draft genome sequence of the sexually transmitted pathogen Trichomonas vaginalis.</title>
        <authorList>
            <person name="Carlton J.M."/>
            <person name="Hirt R.P."/>
            <person name="Silva J.C."/>
            <person name="Delcher A.L."/>
            <person name="Schatz M."/>
            <person name="Zhao Q."/>
            <person name="Wortman J.R."/>
            <person name="Bidwell S.L."/>
            <person name="Alsmark U.C.M."/>
            <person name="Besteiro S."/>
            <person name="Sicheritz-Ponten T."/>
            <person name="Noel C.J."/>
            <person name="Dacks J.B."/>
            <person name="Foster P.G."/>
            <person name="Simillion C."/>
            <person name="Van de Peer Y."/>
            <person name="Miranda-Saavedra D."/>
            <person name="Barton G.J."/>
            <person name="Westrop G.D."/>
            <person name="Mueller S."/>
            <person name="Dessi D."/>
            <person name="Fiori P.L."/>
            <person name="Ren Q."/>
            <person name="Paulsen I."/>
            <person name="Zhang H."/>
            <person name="Bastida-Corcuera F.D."/>
            <person name="Simoes-Barbosa A."/>
            <person name="Brown M.T."/>
            <person name="Hayes R.D."/>
            <person name="Mukherjee M."/>
            <person name="Okumura C.Y."/>
            <person name="Schneider R."/>
            <person name="Smith A.J."/>
            <person name="Vanacova S."/>
            <person name="Villalvazo M."/>
            <person name="Haas B.J."/>
            <person name="Pertea M."/>
            <person name="Feldblyum T.V."/>
            <person name="Utterback T.R."/>
            <person name="Shu C.L."/>
            <person name="Osoegawa K."/>
            <person name="de Jong P.J."/>
            <person name="Hrdy I."/>
            <person name="Horvathova L."/>
            <person name="Zubacova Z."/>
            <person name="Dolezal P."/>
            <person name="Malik S.B."/>
            <person name="Logsdon J.M. Jr."/>
            <person name="Henze K."/>
            <person name="Gupta A."/>
            <person name="Wang C.C."/>
            <person name="Dunne R.L."/>
            <person name="Upcroft J.A."/>
            <person name="Upcroft P."/>
            <person name="White O."/>
            <person name="Salzberg S.L."/>
            <person name="Tang P."/>
            <person name="Chiu C.-H."/>
            <person name="Lee Y.-S."/>
            <person name="Embley T.M."/>
            <person name="Coombs G.H."/>
            <person name="Mottram J.C."/>
            <person name="Tachezy J."/>
            <person name="Fraser-Liggett C.M."/>
            <person name="Johnson P.J."/>
        </authorList>
    </citation>
    <scope>NUCLEOTIDE SEQUENCE [LARGE SCALE GENOMIC DNA]</scope>
    <source>
        <strain evidence="2">G3</strain>
    </source>
</reference>
<gene>
    <name evidence="2" type="ORF">TVAG_067210</name>
</gene>
<keyword evidence="3" id="KW-1185">Reference proteome</keyword>
<dbReference type="VEuPathDB" id="TrichDB:TVAG_067210"/>
<keyword evidence="1" id="KW-0472">Membrane</keyword>
<dbReference type="SUPFAM" id="SSF52058">
    <property type="entry name" value="L domain-like"/>
    <property type="match status" value="2"/>
</dbReference>
<dbReference type="STRING" id="5722.A2DSD7"/>
<feature type="transmembrane region" description="Helical" evidence="1">
    <location>
        <begin position="457"/>
        <end position="477"/>
    </location>
</feature>
<proteinExistence type="predicted"/>
<dbReference type="Gene3D" id="3.80.10.10">
    <property type="entry name" value="Ribonuclease Inhibitor"/>
    <property type="match status" value="4"/>
</dbReference>
<dbReference type="InterPro" id="IPR053139">
    <property type="entry name" value="Surface_bspA-like"/>
</dbReference>
<dbReference type="KEGG" id="tva:4774727"/>
<dbReference type="InParanoid" id="A2DSD7"/>
<dbReference type="PANTHER" id="PTHR45661:SF3">
    <property type="entry name" value="IG-LIKE DOMAIN-CONTAINING PROTEIN"/>
    <property type="match status" value="1"/>
</dbReference>
<evidence type="ECO:0000313" key="3">
    <source>
        <dbReference type="Proteomes" id="UP000001542"/>
    </source>
</evidence>
<dbReference type="SMR" id="A2DSD7"/>
<accession>A2DSD7</accession>